<feature type="region of interest" description="Disordered" evidence="1">
    <location>
        <begin position="1"/>
        <end position="24"/>
    </location>
</feature>
<dbReference type="SUPFAM" id="SSF48371">
    <property type="entry name" value="ARM repeat"/>
    <property type="match status" value="1"/>
</dbReference>
<evidence type="ECO:0008006" key="6">
    <source>
        <dbReference type="Google" id="ProtNLM"/>
    </source>
</evidence>
<dbReference type="InterPro" id="IPR007111">
    <property type="entry name" value="NACHT_NTPase"/>
</dbReference>
<dbReference type="InterPro" id="IPR027417">
    <property type="entry name" value="P-loop_NTPase"/>
</dbReference>
<dbReference type="PROSITE" id="PS00675">
    <property type="entry name" value="SIGMA54_INTERACT_1"/>
    <property type="match status" value="1"/>
</dbReference>
<organism evidence="4 5">
    <name type="scientific">Linnemannia gamsii</name>
    <dbReference type="NCBI Taxonomy" id="64522"/>
    <lineage>
        <taxon>Eukaryota</taxon>
        <taxon>Fungi</taxon>
        <taxon>Fungi incertae sedis</taxon>
        <taxon>Mucoromycota</taxon>
        <taxon>Mortierellomycotina</taxon>
        <taxon>Mortierellomycetes</taxon>
        <taxon>Mortierellales</taxon>
        <taxon>Mortierellaceae</taxon>
        <taxon>Linnemannia</taxon>
    </lineage>
</organism>
<feature type="region of interest" description="Disordered" evidence="1">
    <location>
        <begin position="47"/>
        <end position="71"/>
    </location>
</feature>
<dbReference type="Proteomes" id="UP001194696">
    <property type="component" value="Unassembled WGS sequence"/>
</dbReference>
<dbReference type="Pfam" id="PF23948">
    <property type="entry name" value="ARM_5"/>
    <property type="match status" value="1"/>
</dbReference>
<proteinExistence type="predicted"/>
<name>A0ABQ7JPR6_9FUNG</name>
<dbReference type="EMBL" id="JAAAIM010001022">
    <property type="protein sequence ID" value="KAG0282674.1"/>
    <property type="molecule type" value="Genomic_DNA"/>
</dbReference>
<feature type="domain" description="Arm-like repeat" evidence="3">
    <location>
        <begin position="163"/>
        <end position="513"/>
    </location>
</feature>
<dbReference type="PANTHER" id="PTHR46312:SF2">
    <property type="entry name" value="NUCLEOTIDE-BINDING OLIGOMERIZATION DOMAIN-CONTAINING PROTEIN 2-LIKE"/>
    <property type="match status" value="1"/>
</dbReference>
<dbReference type="Pfam" id="PF05729">
    <property type="entry name" value="NACHT"/>
    <property type="match status" value="1"/>
</dbReference>
<dbReference type="Gene3D" id="3.40.50.300">
    <property type="entry name" value="P-loop containing nucleotide triphosphate hydrolases"/>
    <property type="match status" value="1"/>
</dbReference>
<reference evidence="4 5" key="1">
    <citation type="journal article" date="2020" name="Fungal Divers.">
        <title>Resolving the Mortierellaceae phylogeny through synthesis of multi-gene phylogenetics and phylogenomics.</title>
        <authorList>
            <person name="Vandepol N."/>
            <person name="Liber J."/>
            <person name="Desiro A."/>
            <person name="Na H."/>
            <person name="Kennedy M."/>
            <person name="Barry K."/>
            <person name="Grigoriev I.V."/>
            <person name="Miller A.N."/>
            <person name="O'Donnell K."/>
            <person name="Stajich J.E."/>
            <person name="Bonito G."/>
        </authorList>
    </citation>
    <scope>NUCLEOTIDE SEQUENCE [LARGE SCALE GENOMIC DNA]</scope>
    <source>
        <strain evidence="4 5">AD045</strain>
    </source>
</reference>
<feature type="compositionally biased region" description="Basic and acidic residues" evidence="1">
    <location>
        <begin position="1"/>
        <end position="18"/>
    </location>
</feature>
<gene>
    <name evidence="4" type="ORF">BGZ96_000248</name>
</gene>
<feature type="compositionally biased region" description="Low complexity" evidence="1">
    <location>
        <begin position="47"/>
        <end position="65"/>
    </location>
</feature>
<evidence type="ECO:0000259" key="3">
    <source>
        <dbReference type="Pfam" id="PF23948"/>
    </source>
</evidence>
<dbReference type="SUPFAM" id="SSF52540">
    <property type="entry name" value="P-loop containing nucleoside triphosphate hydrolases"/>
    <property type="match status" value="1"/>
</dbReference>
<feature type="non-terminal residue" evidence="4">
    <location>
        <position position="1062"/>
    </location>
</feature>
<dbReference type="InterPro" id="IPR056251">
    <property type="entry name" value="Arm_rpt_dom"/>
</dbReference>
<sequence>MTDHPLYHIDSHAPDVNDSKNSPRLRIRDKVRELLCISKAKIKSKGSSQSMNAQYSSQQTSKQSSGVIQASNKSSSALPRLHHLHVSIFLENIPAPALKAELPRLHERITRTEQLLYCNILLQQSSLIPPSMTTDDNAIEGSAEALQEPLLDKSQMDWLAEIKKEPLEQDHMHWLIARMVEEFIGDSTKDATKIAEIVSLGTILQREIYRKLLSSIIKEFDDARILDVQSLQGLVQLVRFASAEYLVSDDLVKILSILRIHLQGTHQQSTEHLYHLTLAVSQVLDIMADHKVRGVNRVIEHEPLSAVLSSLKDSSDPYLLYQVCYAFQALQYVPNDETALRAVWRHSAGVVDGFFKVSGVLKLDLNVVLDGLGSLQKMVVDAIEVAGSAYQGVCSLLESGRGVLDSLKEGLGAGQKHTWYPAVRAAFTLARAGQLKDLNQLIYKAPCRNDPLFQWGICQLLADIATDPIWDVNTRQQTVCLLGHLYKNDDDWARDGSVKAWMLTIINKLAANSDKVISSITLTLQQELSAEETPRSQHPHPLTSRLFIPESSPVLVKVQRIPYVERKLHLMKRQRLTEVRQSICIPPMAMANLEAHNDQFPLMDKVREFLASDQQVMLILGDSGSGKSTFNKHLEFKLLQSYRSGSRIPLFIDLPSIERPDRELIPEQLRAYRFSKAEIEELERHRQFILICDGYDESQLKINLHTTNQLNRNGQRDTKLIITCRTQYLCQDYINQFVPEGGDHYDPPAMNLFQEVFIAPFSKEQIKSYVDQYVSLKSRNWSTRDYMSKLAAIPDLMDLAKNPFLLSLSLEALPLVTEGKQDLSTIQVSHVQLYDTFVHHWLDVNKRRLQRNILTDDDRAILNDLLDAGFNSEGIAYCTKLASAIFVKQNGNPIVQYSQLNDKSTWKAEFFGQDSQARLLQKATPLTRSGKQYQFLHKTMLEYFVSRAIYEPNKQGDNCGPDKCSSDGSPGSRGFDSEGVFSSMSLRPERSILEFLSQRVSRSPVFEGQLRALIQRWGEEHYDDHLEAPIAVTNAAYILISADKDKAFGWFKVPNQPDREDL</sequence>
<feature type="domain" description="NACHT" evidence="2">
    <location>
        <begin position="616"/>
        <end position="775"/>
    </location>
</feature>
<evidence type="ECO:0000259" key="2">
    <source>
        <dbReference type="Pfam" id="PF05729"/>
    </source>
</evidence>
<accession>A0ABQ7JPR6</accession>
<keyword evidence="5" id="KW-1185">Reference proteome</keyword>
<evidence type="ECO:0000313" key="4">
    <source>
        <dbReference type="EMBL" id="KAG0282674.1"/>
    </source>
</evidence>
<evidence type="ECO:0000313" key="5">
    <source>
        <dbReference type="Proteomes" id="UP001194696"/>
    </source>
</evidence>
<dbReference type="PANTHER" id="PTHR46312">
    <property type="entry name" value="NACHT DOMAIN-CONTAINING PROTEIN"/>
    <property type="match status" value="1"/>
</dbReference>
<dbReference type="InterPro" id="IPR025662">
    <property type="entry name" value="Sigma_54_int_dom_ATP-bd_1"/>
</dbReference>
<comment type="caution">
    <text evidence="4">The sequence shown here is derived from an EMBL/GenBank/DDBJ whole genome shotgun (WGS) entry which is preliminary data.</text>
</comment>
<protein>
    <recommendedName>
        <fullName evidence="6">NACHT domain-containing protein</fullName>
    </recommendedName>
</protein>
<evidence type="ECO:0000256" key="1">
    <source>
        <dbReference type="SAM" id="MobiDB-lite"/>
    </source>
</evidence>
<dbReference type="InterPro" id="IPR016024">
    <property type="entry name" value="ARM-type_fold"/>
</dbReference>